<dbReference type="eggNOG" id="COG3266">
    <property type="taxonomic scope" value="Bacteria"/>
</dbReference>
<evidence type="ECO:0000256" key="3">
    <source>
        <dbReference type="ARBA" id="ARBA00023157"/>
    </source>
</evidence>
<protein>
    <submittedName>
        <fullName evidence="5">EGF domain-containing protein</fullName>
    </submittedName>
</protein>
<dbReference type="PANTHER" id="PTHR33227:SF48">
    <property type="entry name" value="STIGMA-SPECIFIC STIG1-LIKE PROTEIN 4"/>
    <property type="match status" value="1"/>
</dbReference>
<sequence length="469" mass="49079">MKRLGWSVLACMALGACGGGMTPEEERLWGAAASETPVTSMDGLVNHADAVDPETSWWVLNPKRALGAPDGKGATMMEAFGSALVLDMGEGEPGWSALSVYYQGLTLPVQSHVDFLGEDGDVVAWGPLSLVELGPGTHVTLVPFDRPLMTYRYVRLWGASLSMYQVDAVSTLPSLPSLCGDGRIAGNETCDDGNILPGDGCSLLCQQEPGFRCTGEPSVCRDIDECTDGTDTCSAAEVCVNLPGSYLCMPACLPPRLMCGGACVDVLSNNSHCGACGNACGEGKTCTLGVCTTPVCLPPRMTCGGECVDVLSNNAHCGTCGNACGTGTTCTAGVCGAAKKLQVTMTWSRNGNGDLLVLTPSGKLISFANRWPGPLTDFGQLDVDDQLGKGPENIFWAENTTPPVGDYRVCAAVTGFIPYVTPQDPVSVGVRIRRNGLPDVELSKTFTAPQFLQPCTPESPTNVGPFNLP</sequence>
<dbReference type="HOGENOM" id="CLU_582437_0_0_7"/>
<dbReference type="NCBIfam" id="TIGR02232">
    <property type="entry name" value="myxo_disulf_rpt"/>
    <property type="match status" value="1"/>
</dbReference>
<dbReference type="STRING" id="1278073.MYSTI_00100"/>
<evidence type="ECO:0000313" key="6">
    <source>
        <dbReference type="Proteomes" id="UP000011131"/>
    </source>
</evidence>
<keyword evidence="3" id="KW-1015">Disulfide bond</keyword>
<dbReference type="PANTHER" id="PTHR33227">
    <property type="entry name" value="STIGMA-SPECIFIC STIG1-LIKE PROTEIN 3"/>
    <property type="match status" value="1"/>
</dbReference>
<dbReference type="KEGG" id="msd:MYSTI_00100"/>
<dbReference type="Pfam" id="PF04885">
    <property type="entry name" value="Stig1"/>
    <property type="match status" value="1"/>
</dbReference>
<dbReference type="Proteomes" id="UP000011131">
    <property type="component" value="Chromosome"/>
</dbReference>
<keyword evidence="2" id="KW-0677">Repeat</keyword>
<dbReference type="AlphaFoldDB" id="L7U4P1"/>
<reference evidence="5 6" key="1">
    <citation type="journal article" date="2013" name="Genome Announc.">
        <title>Complete genome sequence of Myxococcus stipitatus strain DSM 14675, a fruiting myxobacterium.</title>
        <authorList>
            <person name="Huntley S."/>
            <person name="Kneip S."/>
            <person name="Treuner-Lange A."/>
            <person name="Sogaard-Andersen L."/>
        </authorList>
    </citation>
    <scope>NUCLEOTIDE SEQUENCE [LARGE SCALE GENOMIC DNA]</scope>
    <source>
        <strain evidence="6">DSM 14675 / JCM 12634 / Mx s8</strain>
    </source>
</reference>
<dbReference type="PATRIC" id="fig|1278073.3.peg.106"/>
<dbReference type="InterPro" id="IPR006969">
    <property type="entry name" value="Stig-like"/>
</dbReference>
<dbReference type="Pfam" id="PF13948">
    <property type="entry name" value="DUF4215"/>
    <property type="match status" value="1"/>
</dbReference>
<evidence type="ECO:0000259" key="4">
    <source>
        <dbReference type="SMART" id="SM00179"/>
    </source>
</evidence>
<proteinExistence type="predicted"/>
<dbReference type="PROSITE" id="PS01187">
    <property type="entry name" value="EGF_CA"/>
    <property type="match status" value="1"/>
</dbReference>
<name>L7U4P1_MYXSD</name>
<dbReference type="Gene3D" id="2.10.25.10">
    <property type="entry name" value="Laminin"/>
    <property type="match status" value="1"/>
</dbReference>
<dbReference type="InterPro" id="IPR001881">
    <property type="entry name" value="EGF-like_Ca-bd_dom"/>
</dbReference>
<feature type="domain" description="EGF-like calcium-binding" evidence="4">
    <location>
        <begin position="222"/>
        <end position="264"/>
    </location>
</feature>
<keyword evidence="6" id="KW-1185">Reference proteome</keyword>
<dbReference type="OrthoDB" id="5385104at2"/>
<dbReference type="eggNOG" id="COG3391">
    <property type="taxonomic scope" value="Bacteria"/>
</dbReference>
<evidence type="ECO:0000256" key="1">
    <source>
        <dbReference type="ARBA" id="ARBA00022729"/>
    </source>
</evidence>
<dbReference type="SMART" id="SM00179">
    <property type="entry name" value="EGF_CA"/>
    <property type="match status" value="1"/>
</dbReference>
<accession>L7U4P1</accession>
<evidence type="ECO:0000256" key="2">
    <source>
        <dbReference type="ARBA" id="ARBA00022737"/>
    </source>
</evidence>
<dbReference type="RefSeq" id="WP_015345722.1">
    <property type="nucleotide sequence ID" value="NC_020126.1"/>
</dbReference>
<keyword evidence="1" id="KW-0732">Signal</keyword>
<dbReference type="InterPro" id="IPR018097">
    <property type="entry name" value="EGF_Ca-bd_CS"/>
</dbReference>
<dbReference type="GO" id="GO:0005509">
    <property type="term" value="F:calcium ion binding"/>
    <property type="evidence" value="ECO:0007669"/>
    <property type="project" value="InterPro"/>
</dbReference>
<organism evidence="5 6">
    <name type="scientific">Myxococcus stipitatus (strain DSM 14675 / JCM 12634 / Mx s8)</name>
    <dbReference type="NCBI Taxonomy" id="1278073"/>
    <lineage>
        <taxon>Bacteria</taxon>
        <taxon>Pseudomonadati</taxon>
        <taxon>Myxococcota</taxon>
        <taxon>Myxococcia</taxon>
        <taxon>Myxococcales</taxon>
        <taxon>Cystobacterineae</taxon>
        <taxon>Myxococcaceae</taxon>
        <taxon>Myxococcus</taxon>
    </lineage>
</organism>
<dbReference type="Pfam" id="PF07645">
    <property type="entry name" value="EGF_CA"/>
    <property type="match status" value="1"/>
</dbReference>
<dbReference type="CDD" id="cd00054">
    <property type="entry name" value="EGF_CA"/>
    <property type="match status" value="1"/>
</dbReference>
<dbReference type="InterPro" id="IPR049883">
    <property type="entry name" value="NOTCH1_EGF-like"/>
</dbReference>
<dbReference type="InterPro" id="IPR011936">
    <property type="entry name" value="Myxo_disulph_rpt"/>
</dbReference>
<gene>
    <name evidence="5" type="ordered locus">MYSTI_00100</name>
</gene>
<dbReference type="PROSITE" id="PS51257">
    <property type="entry name" value="PROKAR_LIPOPROTEIN"/>
    <property type="match status" value="1"/>
</dbReference>
<dbReference type="EMBL" id="CP004025">
    <property type="protein sequence ID" value="AGC41459.1"/>
    <property type="molecule type" value="Genomic_DNA"/>
</dbReference>
<evidence type="ECO:0000313" key="5">
    <source>
        <dbReference type="EMBL" id="AGC41459.1"/>
    </source>
</evidence>